<accession>A0ACC3TL80</accession>
<proteinExistence type="predicted"/>
<sequence>MVLMADDSLPDYKALWKQAEEAQRHTKASLTKRTERLGPQRLQNWADCLHSQQQLYNSVRKFLHASEDDAPRLFSSVHTLKSLRRIACSQPHEVKRFGVL</sequence>
<evidence type="ECO:0000313" key="2">
    <source>
        <dbReference type="Proteomes" id="UP001489719"/>
    </source>
</evidence>
<reference evidence="2" key="1">
    <citation type="journal article" date="2024" name="Front. Bioeng. Biotechnol.">
        <title>Genome-scale model development and genomic sequencing of the oleaginous clade Lipomyces.</title>
        <authorList>
            <person name="Czajka J.J."/>
            <person name="Han Y."/>
            <person name="Kim J."/>
            <person name="Mondo S.J."/>
            <person name="Hofstad B.A."/>
            <person name="Robles A."/>
            <person name="Haridas S."/>
            <person name="Riley R."/>
            <person name="LaButti K."/>
            <person name="Pangilinan J."/>
            <person name="Andreopoulos W."/>
            <person name="Lipzen A."/>
            <person name="Yan J."/>
            <person name="Wang M."/>
            <person name="Ng V."/>
            <person name="Grigoriev I.V."/>
            <person name="Spatafora J.W."/>
            <person name="Magnuson J.K."/>
            <person name="Baker S.E."/>
            <person name="Pomraning K.R."/>
        </authorList>
    </citation>
    <scope>NUCLEOTIDE SEQUENCE [LARGE SCALE GENOMIC DNA]</scope>
    <source>
        <strain evidence="2">CBS 10300</strain>
    </source>
</reference>
<protein>
    <submittedName>
        <fullName evidence="1">Uncharacterized protein</fullName>
    </submittedName>
</protein>
<organism evidence="1 2">
    <name type="scientific">Lipomyces orientalis</name>
    <dbReference type="NCBI Taxonomy" id="1233043"/>
    <lineage>
        <taxon>Eukaryota</taxon>
        <taxon>Fungi</taxon>
        <taxon>Dikarya</taxon>
        <taxon>Ascomycota</taxon>
        <taxon>Saccharomycotina</taxon>
        <taxon>Lipomycetes</taxon>
        <taxon>Lipomycetales</taxon>
        <taxon>Lipomycetaceae</taxon>
        <taxon>Lipomyces</taxon>
    </lineage>
</organism>
<dbReference type="Proteomes" id="UP001489719">
    <property type="component" value="Unassembled WGS sequence"/>
</dbReference>
<gene>
    <name evidence="1" type="ORF">V1517DRAFT_326108</name>
</gene>
<name>A0ACC3TL80_9ASCO</name>
<dbReference type="EMBL" id="MU970096">
    <property type="protein sequence ID" value="KAK9321516.1"/>
    <property type="molecule type" value="Genomic_DNA"/>
</dbReference>
<evidence type="ECO:0000313" key="1">
    <source>
        <dbReference type="EMBL" id="KAK9321516.1"/>
    </source>
</evidence>
<keyword evidence="2" id="KW-1185">Reference proteome</keyword>
<comment type="caution">
    <text evidence="1">The sequence shown here is derived from an EMBL/GenBank/DDBJ whole genome shotgun (WGS) entry which is preliminary data.</text>
</comment>